<comment type="caution">
    <text evidence="1">The sequence shown here is derived from an EMBL/GenBank/DDBJ whole genome shotgun (WGS) entry which is preliminary data.</text>
</comment>
<dbReference type="EMBL" id="JBHSRF010000007">
    <property type="protein sequence ID" value="MFC6081082.1"/>
    <property type="molecule type" value="Genomic_DNA"/>
</dbReference>
<organism evidence="1 2">
    <name type="scientific">Sphaerisporangium aureirubrum</name>
    <dbReference type="NCBI Taxonomy" id="1544736"/>
    <lineage>
        <taxon>Bacteria</taxon>
        <taxon>Bacillati</taxon>
        <taxon>Actinomycetota</taxon>
        <taxon>Actinomycetes</taxon>
        <taxon>Streptosporangiales</taxon>
        <taxon>Streptosporangiaceae</taxon>
        <taxon>Sphaerisporangium</taxon>
    </lineage>
</organism>
<gene>
    <name evidence="1" type="ORF">ACFP1K_07905</name>
</gene>
<name>A0ABW1NEW4_9ACTN</name>
<accession>A0ABW1NEW4</accession>
<protein>
    <submittedName>
        <fullName evidence="1">Uncharacterized protein</fullName>
    </submittedName>
</protein>
<sequence>MVSEGELGAMYVAVRLKEDAMLSSVRRHRTIRSLSLALVAFAALLLPVTPAHATYGAPFTVWAEIYGNGGSTQLARLDGTLQFDDGNTKIYYNLELCRRSSFTGPQVKVYVNNTFVTSLYWSGGYSTAVCPSFYTATPLSAELTYGGTIYNVSLILVGSEFPNNVYTERTKRRDYDNPFN</sequence>
<dbReference type="RefSeq" id="WP_380748531.1">
    <property type="nucleotide sequence ID" value="NZ_JBHSRF010000007.1"/>
</dbReference>
<keyword evidence="2" id="KW-1185">Reference proteome</keyword>
<reference evidence="2" key="1">
    <citation type="journal article" date="2019" name="Int. J. Syst. Evol. Microbiol.">
        <title>The Global Catalogue of Microorganisms (GCM) 10K type strain sequencing project: providing services to taxonomists for standard genome sequencing and annotation.</title>
        <authorList>
            <consortium name="The Broad Institute Genomics Platform"/>
            <consortium name="The Broad Institute Genome Sequencing Center for Infectious Disease"/>
            <person name="Wu L."/>
            <person name="Ma J."/>
        </authorList>
    </citation>
    <scope>NUCLEOTIDE SEQUENCE [LARGE SCALE GENOMIC DNA]</scope>
    <source>
        <strain evidence="2">JCM 30346</strain>
    </source>
</reference>
<proteinExistence type="predicted"/>
<dbReference type="Proteomes" id="UP001596137">
    <property type="component" value="Unassembled WGS sequence"/>
</dbReference>
<evidence type="ECO:0000313" key="2">
    <source>
        <dbReference type="Proteomes" id="UP001596137"/>
    </source>
</evidence>
<evidence type="ECO:0000313" key="1">
    <source>
        <dbReference type="EMBL" id="MFC6081082.1"/>
    </source>
</evidence>